<feature type="binding site" evidence="15">
    <location>
        <position position="468"/>
    </location>
    <ligand>
        <name>Mg(2+)</name>
        <dbReference type="ChEBI" id="CHEBI:18420"/>
        <note>shared with alpha subunit</note>
    </ligand>
</feature>
<dbReference type="CDD" id="cd02796">
    <property type="entry name" value="tRNA_bind_bactPheRS"/>
    <property type="match status" value="1"/>
</dbReference>
<evidence type="ECO:0000256" key="13">
    <source>
        <dbReference type="ARBA" id="ARBA00023146"/>
    </source>
</evidence>
<dbReference type="InterPro" id="IPR045864">
    <property type="entry name" value="aa-tRNA-synth_II/BPL/LPL"/>
</dbReference>
<evidence type="ECO:0000256" key="9">
    <source>
        <dbReference type="ARBA" id="ARBA00022840"/>
    </source>
</evidence>
<dbReference type="SMART" id="SM00874">
    <property type="entry name" value="B5"/>
    <property type="match status" value="1"/>
</dbReference>
<evidence type="ECO:0000256" key="2">
    <source>
        <dbReference type="ARBA" id="ARBA00008653"/>
    </source>
</evidence>
<keyword evidence="21" id="KW-1185">Reference proteome</keyword>
<feature type="binding site" evidence="15">
    <location>
        <position position="474"/>
    </location>
    <ligand>
        <name>Mg(2+)</name>
        <dbReference type="ChEBI" id="CHEBI:18420"/>
        <note>shared with alpha subunit</note>
    </ligand>
</feature>
<accession>A0ABN1JAD4</accession>
<evidence type="ECO:0000259" key="18">
    <source>
        <dbReference type="PROSITE" id="PS51447"/>
    </source>
</evidence>
<evidence type="ECO:0000256" key="6">
    <source>
        <dbReference type="ARBA" id="ARBA00022598"/>
    </source>
</evidence>
<dbReference type="PROSITE" id="PS51447">
    <property type="entry name" value="FDX_ACB"/>
    <property type="match status" value="1"/>
</dbReference>
<dbReference type="InterPro" id="IPR004532">
    <property type="entry name" value="Phe-tRNA-ligase_IIc_bsu_bact"/>
</dbReference>
<dbReference type="SUPFAM" id="SSF54991">
    <property type="entry name" value="Anticodon-binding domain of PheRS"/>
    <property type="match status" value="1"/>
</dbReference>
<dbReference type="InterPro" id="IPR045060">
    <property type="entry name" value="Phe-tRNA-ligase_IIc_bsu"/>
</dbReference>
<evidence type="ECO:0000256" key="8">
    <source>
        <dbReference type="ARBA" id="ARBA00022741"/>
    </source>
</evidence>
<evidence type="ECO:0000256" key="16">
    <source>
        <dbReference type="PROSITE-ProRule" id="PRU00209"/>
    </source>
</evidence>
<dbReference type="InterPro" id="IPR020825">
    <property type="entry name" value="Phe-tRNA_synthase-like_B3/B4"/>
</dbReference>
<dbReference type="Pfam" id="PF01588">
    <property type="entry name" value="tRNA_bind"/>
    <property type="match status" value="1"/>
</dbReference>
<dbReference type="PROSITE" id="PS50886">
    <property type="entry name" value="TRBD"/>
    <property type="match status" value="1"/>
</dbReference>
<evidence type="ECO:0000259" key="17">
    <source>
        <dbReference type="PROSITE" id="PS50886"/>
    </source>
</evidence>
<feature type="domain" description="FDX-ACB" evidence="18">
    <location>
        <begin position="715"/>
        <end position="808"/>
    </location>
</feature>
<keyword evidence="6 15" id="KW-0436">Ligase</keyword>
<feature type="binding site" evidence="15">
    <location>
        <position position="477"/>
    </location>
    <ligand>
        <name>Mg(2+)</name>
        <dbReference type="ChEBI" id="CHEBI:18420"/>
        <note>shared with alpha subunit</note>
    </ligand>
</feature>
<dbReference type="Gene3D" id="3.30.56.10">
    <property type="match status" value="2"/>
</dbReference>
<reference evidence="20 21" key="1">
    <citation type="journal article" date="2019" name="Int. J. Syst. Evol. Microbiol.">
        <title>The Global Catalogue of Microorganisms (GCM) 10K type strain sequencing project: providing services to taxonomists for standard genome sequencing and annotation.</title>
        <authorList>
            <consortium name="The Broad Institute Genomics Platform"/>
            <consortium name="The Broad Institute Genome Sequencing Center for Infectious Disease"/>
            <person name="Wu L."/>
            <person name="Ma J."/>
        </authorList>
    </citation>
    <scope>NUCLEOTIDE SEQUENCE [LARGE SCALE GENOMIC DNA]</scope>
    <source>
        <strain evidence="20 21">JCM 15974</strain>
    </source>
</reference>
<evidence type="ECO:0000256" key="10">
    <source>
        <dbReference type="ARBA" id="ARBA00022842"/>
    </source>
</evidence>
<sequence>MKISYNWLKQFIKLDWDAVKTGELLTDLGLEIEGIETYQSITGGLEGVVVGQVISCAQHTNADKLKVTKVDLGTGEPVQIVCGAPNVAEGQKVPVATIGSKLYDSEGTEWTIKKGKIRGEESHGMICAEDELGLGKSHDGIMVLDKDIPVGTPAADVFDIENDQIFEIGLTPNRADAMSHWGTARDLKAGLQQKDLNLELITPSVSNFKIDNRLHKFDVEVKNNELAPRYCGVSISGLKVAESPNWLQHRLKAIGLTPKNNVVDVTNYVLHELGQPLHAFDANRIEGNKIEVKTCKAGTKFTTLDEVERELHEEDLMICDAKKPLCIAGVFGGVNSGVTESTTSIFLESAYFNPVSVRKTAKRHGLNTDASFRFERGIDPTITEYALKRAALLIQELAGGDITSDITDLYPKKIEDFQVFLSFENTTKLIGEELPQETIKDILSSLEIKVNSVTEGGLGLTIPSYRNDVQREADVIEEILRVYGYNNINFSQKLNASVSNIDKFSDHTIQNTISNQLVGQGFHEMLANSLTSPEYISLSEQLNADHNVEMLNPLSNDLAVLRQSLLFSGLEAVSYNINRKRSDLKLFEFGKTYHNYESGRIEDKHLSLVISGNKTSESWKVTQEKSDFFYLKAVIEAILDRLGIKKSKTSPIKNDIFSEGVSYHLGKSKLVEFGIVKKSVLKHFSISQEVLFADFDWDTILEFARRSKIKFTEIPKFPEVRRDFALLLDNTVSFEEIHAIANQTEKKLLKNINLFDVYEGKNLPKGKKSYAVSFTLQDEHKTLTDKQIDKIMNKLQHNFENKLGAELR</sequence>
<dbReference type="Pfam" id="PF17759">
    <property type="entry name" value="tRNA_synthFbeta"/>
    <property type="match status" value="1"/>
</dbReference>
<dbReference type="SUPFAM" id="SSF46955">
    <property type="entry name" value="Putative DNA-binding domain"/>
    <property type="match status" value="1"/>
</dbReference>
<dbReference type="NCBIfam" id="NF045760">
    <property type="entry name" value="YtpR"/>
    <property type="match status" value="1"/>
</dbReference>
<keyword evidence="5 16" id="KW-0820">tRNA-binding</keyword>
<dbReference type="EC" id="6.1.1.20" evidence="15"/>
<comment type="subcellular location">
    <subcellularLocation>
        <location evidence="1 15">Cytoplasm</location>
    </subcellularLocation>
</comment>
<keyword evidence="13 15" id="KW-0030">Aminoacyl-tRNA synthetase</keyword>
<name>A0ABN1JAD4_9FLAO</name>
<dbReference type="Gene3D" id="2.40.50.140">
    <property type="entry name" value="Nucleic acid-binding proteins"/>
    <property type="match status" value="1"/>
</dbReference>
<dbReference type="InterPro" id="IPR005147">
    <property type="entry name" value="tRNA_synthase_B5-dom"/>
</dbReference>
<evidence type="ECO:0000256" key="15">
    <source>
        <dbReference type="HAMAP-Rule" id="MF_00283"/>
    </source>
</evidence>
<dbReference type="InterPro" id="IPR005146">
    <property type="entry name" value="B3/B4_tRNA-bd"/>
</dbReference>
<keyword evidence="7 15" id="KW-0479">Metal-binding</keyword>
<dbReference type="RefSeq" id="WP_343914814.1">
    <property type="nucleotide sequence ID" value="NZ_BAAAGE010000008.1"/>
</dbReference>
<comment type="similarity">
    <text evidence="2 15">Belongs to the phenylalanyl-tRNA synthetase beta subunit family. Type 1 subfamily.</text>
</comment>
<evidence type="ECO:0000256" key="4">
    <source>
        <dbReference type="ARBA" id="ARBA00022490"/>
    </source>
</evidence>
<dbReference type="Proteomes" id="UP001501758">
    <property type="component" value="Unassembled WGS sequence"/>
</dbReference>
<dbReference type="InterPro" id="IPR005121">
    <property type="entry name" value="Fdx_antiC-bd"/>
</dbReference>
<evidence type="ECO:0000313" key="20">
    <source>
        <dbReference type="EMBL" id="GAA0733772.1"/>
    </source>
</evidence>
<dbReference type="Pfam" id="PF03484">
    <property type="entry name" value="B5"/>
    <property type="match status" value="1"/>
</dbReference>
<organism evidence="20 21">
    <name type="scientific">Aquimarina litoralis</name>
    <dbReference type="NCBI Taxonomy" id="584605"/>
    <lineage>
        <taxon>Bacteria</taxon>
        <taxon>Pseudomonadati</taxon>
        <taxon>Bacteroidota</taxon>
        <taxon>Flavobacteriia</taxon>
        <taxon>Flavobacteriales</taxon>
        <taxon>Flavobacteriaceae</taxon>
        <taxon>Aquimarina</taxon>
    </lineage>
</organism>
<dbReference type="HAMAP" id="MF_00283">
    <property type="entry name" value="Phe_tRNA_synth_beta1"/>
    <property type="match status" value="1"/>
</dbReference>
<dbReference type="CDD" id="cd00769">
    <property type="entry name" value="PheRS_beta_core"/>
    <property type="match status" value="1"/>
</dbReference>
<dbReference type="PANTHER" id="PTHR10947:SF0">
    <property type="entry name" value="PHENYLALANINE--TRNA LIGASE BETA SUBUNIT"/>
    <property type="match status" value="1"/>
</dbReference>
<evidence type="ECO:0000256" key="11">
    <source>
        <dbReference type="ARBA" id="ARBA00022884"/>
    </source>
</evidence>
<dbReference type="SUPFAM" id="SSF56037">
    <property type="entry name" value="PheT/TilS domain"/>
    <property type="match status" value="1"/>
</dbReference>
<dbReference type="Gene3D" id="3.50.40.10">
    <property type="entry name" value="Phenylalanyl-trna Synthetase, Chain B, domain 3"/>
    <property type="match status" value="1"/>
</dbReference>
<dbReference type="InterPro" id="IPR012340">
    <property type="entry name" value="NA-bd_OB-fold"/>
</dbReference>
<dbReference type="SMART" id="SM00873">
    <property type="entry name" value="B3_4"/>
    <property type="match status" value="1"/>
</dbReference>
<dbReference type="InterPro" id="IPR041616">
    <property type="entry name" value="PheRS_beta_core"/>
</dbReference>
<dbReference type="GO" id="GO:0016874">
    <property type="term" value="F:ligase activity"/>
    <property type="evidence" value="ECO:0007669"/>
    <property type="project" value="UniProtKB-KW"/>
</dbReference>
<dbReference type="SMART" id="SM00896">
    <property type="entry name" value="FDX-ACB"/>
    <property type="match status" value="1"/>
</dbReference>
<comment type="subunit">
    <text evidence="3 15">Tetramer of two alpha and two beta subunits.</text>
</comment>
<dbReference type="InterPro" id="IPR036690">
    <property type="entry name" value="Fdx_antiC-bd_sf"/>
</dbReference>
<dbReference type="InterPro" id="IPR033714">
    <property type="entry name" value="tRNA_bind_bactPheRS"/>
</dbReference>
<dbReference type="Gene3D" id="3.30.930.10">
    <property type="entry name" value="Bira Bifunctional Protein, Domain 2"/>
    <property type="match status" value="1"/>
</dbReference>
<gene>
    <name evidence="15 20" type="primary">pheT</name>
    <name evidence="20" type="ORF">GCM10009430_48220</name>
</gene>
<protein>
    <recommendedName>
        <fullName evidence="15">Phenylalanine--tRNA ligase beta subunit</fullName>
        <ecNumber evidence="15">6.1.1.20</ecNumber>
    </recommendedName>
    <alternativeName>
        <fullName evidence="15">Phenylalanyl-tRNA synthetase beta subunit</fullName>
        <shortName evidence="15">PheRS</shortName>
    </alternativeName>
</protein>
<evidence type="ECO:0000256" key="12">
    <source>
        <dbReference type="ARBA" id="ARBA00022917"/>
    </source>
</evidence>
<proteinExistence type="inferred from homology"/>
<evidence type="ECO:0000313" key="21">
    <source>
        <dbReference type="Proteomes" id="UP001501758"/>
    </source>
</evidence>
<comment type="catalytic activity">
    <reaction evidence="14 15">
        <text>tRNA(Phe) + L-phenylalanine + ATP = L-phenylalanyl-tRNA(Phe) + AMP + diphosphate + H(+)</text>
        <dbReference type="Rhea" id="RHEA:19413"/>
        <dbReference type="Rhea" id="RHEA-COMP:9668"/>
        <dbReference type="Rhea" id="RHEA-COMP:9699"/>
        <dbReference type="ChEBI" id="CHEBI:15378"/>
        <dbReference type="ChEBI" id="CHEBI:30616"/>
        <dbReference type="ChEBI" id="CHEBI:33019"/>
        <dbReference type="ChEBI" id="CHEBI:58095"/>
        <dbReference type="ChEBI" id="CHEBI:78442"/>
        <dbReference type="ChEBI" id="CHEBI:78531"/>
        <dbReference type="ChEBI" id="CHEBI:456215"/>
        <dbReference type="EC" id="6.1.1.20"/>
    </reaction>
</comment>
<evidence type="ECO:0000256" key="7">
    <source>
        <dbReference type="ARBA" id="ARBA00022723"/>
    </source>
</evidence>
<dbReference type="PANTHER" id="PTHR10947">
    <property type="entry name" value="PHENYLALANYL-TRNA SYNTHETASE BETA CHAIN AND LEUCINE-RICH REPEAT-CONTAINING PROTEIN 47"/>
    <property type="match status" value="1"/>
</dbReference>
<dbReference type="SUPFAM" id="SSF50249">
    <property type="entry name" value="Nucleic acid-binding proteins"/>
    <property type="match status" value="1"/>
</dbReference>
<evidence type="ECO:0000256" key="1">
    <source>
        <dbReference type="ARBA" id="ARBA00004496"/>
    </source>
</evidence>
<dbReference type="Gene3D" id="3.30.70.380">
    <property type="entry name" value="Ferrodoxin-fold anticodon-binding domain"/>
    <property type="match status" value="1"/>
</dbReference>
<dbReference type="Pfam" id="PF03147">
    <property type="entry name" value="FDX-ACB"/>
    <property type="match status" value="1"/>
</dbReference>
<evidence type="ECO:0000259" key="19">
    <source>
        <dbReference type="PROSITE" id="PS51483"/>
    </source>
</evidence>
<evidence type="ECO:0000256" key="14">
    <source>
        <dbReference type="ARBA" id="ARBA00049255"/>
    </source>
</evidence>
<feature type="binding site" evidence="15">
    <location>
        <position position="478"/>
    </location>
    <ligand>
        <name>Mg(2+)</name>
        <dbReference type="ChEBI" id="CHEBI:18420"/>
        <note>shared with alpha subunit</note>
    </ligand>
</feature>
<keyword evidence="10 15" id="KW-0460">Magnesium</keyword>
<dbReference type="NCBIfam" id="TIGR00472">
    <property type="entry name" value="pheT_bact"/>
    <property type="match status" value="1"/>
</dbReference>
<keyword evidence="8 15" id="KW-0547">Nucleotide-binding</keyword>
<evidence type="ECO:0000256" key="5">
    <source>
        <dbReference type="ARBA" id="ARBA00022555"/>
    </source>
</evidence>
<comment type="cofactor">
    <cofactor evidence="15">
        <name>Mg(2+)</name>
        <dbReference type="ChEBI" id="CHEBI:18420"/>
    </cofactor>
    <text evidence="15">Binds 2 magnesium ions per tetramer.</text>
</comment>
<keyword evidence="11 16" id="KW-0694">RNA-binding</keyword>
<dbReference type="PROSITE" id="PS51483">
    <property type="entry name" value="B5"/>
    <property type="match status" value="1"/>
</dbReference>
<comment type="caution">
    <text evidence="20">The sequence shown here is derived from an EMBL/GenBank/DDBJ whole genome shotgun (WGS) entry which is preliminary data.</text>
</comment>
<keyword evidence="12 15" id="KW-0648">Protein biosynthesis</keyword>
<dbReference type="SUPFAM" id="SSF55681">
    <property type="entry name" value="Class II aaRS and biotin synthetases"/>
    <property type="match status" value="1"/>
</dbReference>
<feature type="domain" description="B5" evidence="19">
    <location>
        <begin position="414"/>
        <end position="490"/>
    </location>
</feature>
<dbReference type="InterPro" id="IPR002547">
    <property type="entry name" value="tRNA-bd_dom"/>
</dbReference>
<keyword evidence="9 15" id="KW-0067">ATP-binding</keyword>
<dbReference type="EMBL" id="BAAAGE010000008">
    <property type="protein sequence ID" value="GAA0733772.1"/>
    <property type="molecule type" value="Genomic_DNA"/>
</dbReference>
<dbReference type="Pfam" id="PF03483">
    <property type="entry name" value="B3_4"/>
    <property type="match status" value="1"/>
</dbReference>
<keyword evidence="4 15" id="KW-0963">Cytoplasm</keyword>
<evidence type="ECO:0000256" key="3">
    <source>
        <dbReference type="ARBA" id="ARBA00011209"/>
    </source>
</evidence>
<dbReference type="InterPro" id="IPR009061">
    <property type="entry name" value="DNA-bd_dom_put_sf"/>
</dbReference>
<feature type="domain" description="TRNA-binding" evidence="17">
    <location>
        <begin position="42"/>
        <end position="155"/>
    </location>
</feature>